<dbReference type="GO" id="GO:0016491">
    <property type="term" value="F:oxidoreductase activity"/>
    <property type="evidence" value="ECO:0007669"/>
    <property type="project" value="InterPro"/>
</dbReference>
<dbReference type="SUPFAM" id="SSF52833">
    <property type="entry name" value="Thioredoxin-like"/>
    <property type="match status" value="1"/>
</dbReference>
<evidence type="ECO:0000256" key="4">
    <source>
        <dbReference type="ARBA" id="ARBA00023284"/>
    </source>
</evidence>
<keyword evidence="5" id="KW-0732">Signal</keyword>
<dbReference type="PANTHER" id="PTHR42852">
    <property type="entry name" value="THIOL:DISULFIDE INTERCHANGE PROTEIN DSBE"/>
    <property type="match status" value="1"/>
</dbReference>
<accession>A0A1I0REI0</accession>
<feature type="domain" description="Thioredoxin" evidence="6">
    <location>
        <begin position="218"/>
        <end position="352"/>
    </location>
</feature>
<dbReference type="EMBL" id="FOJG01000001">
    <property type="protein sequence ID" value="SEW39264.1"/>
    <property type="molecule type" value="Genomic_DNA"/>
</dbReference>
<dbReference type="GO" id="GO:0017004">
    <property type="term" value="P:cytochrome complex assembly"/>
    <property type="evidence" value="ECO:0007669"/>
    <property type="project" value="UniProtKB-KW"/>
</dbReference>
<dbReference type="RefSeq" id="WP_089895513.1">
    <property type="nucleotide sequence ID" value="NZ_FOJG01000001.1"/>
</dbReference>
<dbReference type="Pfam" id="PF00578">
    <property type="entry name" value="AhpC-TSA"/>
    <property type="match status" value="1"/>
</dbReference>
<proteinExistence type="predicted"/>
<keyword evidence="3" id="KW-1015">Disulfide bond</keyword>
<reference evidence="8" key="1">
    <citation type="submission" date="2016-10" db="EMBL/GenBank/DDBJ databases">
        <authorList>
            <person name="Varghese N."/>
            <person name="Submissions S."/>
        </authorList>
    </citation>
    <scope>NUCLEOTIDE SEQUENCE [LARGE SCALE GENOMIC DNA]</scope>
    <source>
        <strain evidence="8">DSM 3695</strain>
    </source>
</reference>
<name>A0A1I0REI0_9BACT</name>
<dbReference type="InterPro" id="IPR050553">
    <property type="entry name" value="Thioredoxin_ResA/DsbE_sf"/>
</dbReference>
<dbReference type="InterPro" id="IPR036249">
    <property type="entry name" value="Thioredoxin-like_sf"/>
</dbReference>
<comment type="subcellular location">
    <subcellularLocation>
        <location evidence="1">Cell envelope</location>
    </subcellularLocation>
</comment>
<dbReference type="AlphaFoldDB" id="A0A1I0REI0"/>
<dbReference type="GO" id="GO:0016209">
    <property type="term" value="F:antioxidant activity"/>
    <property type="evidence" value="ECO:0007669"/>
    <property type="project" value="InterPro"/>
</dbReference>
<sequence>MKHLFFLIGSAALPALTQAQQLTFSSALHQSSEKVSIYREWPTRQLQDTLHLSGNAFQYTLPAGAPAVYSVHLRKPFVDAVILAGEGPVTISVTKDTQVVVKGGVLQQRWKDFEQAVAPDEKLWNEWGRKYERGANLDEKLKANKESNRYAEKVQHARLQFTVLNADNLLGAWMGYYYAFAWSPANLQQLLPAFRKQTFAKATFDKLQEKQQEADKYNLTGKKAPAFELPAIDGKSVSLQQLMKDHDYVLLDVWASWCTPCRATNRKLAPLHEKLSKKGIAFVSVSVDEKKDLWEKAVAADKIPWTQLRTSEGMKGEFVQQYKVQSLPATFLIDKTGTIIRQHIEIADLEKL</sequence>
<evidence type="ECO:0000259" key="6">
    <source>
        <dbReference type="PROSITE" id="PS51352"/>
    </source>
</evidence>
<keyword evidence="4" id="KW-0676">Redox-active center</keyword>
<feature type="signal peptide" evidence="5">
    <location>
        <begin position="1"/>
        <end position="19"/>
    </location>
</feature>
<evidence type="ECO:0000256" key="5">
    <source>
        <dbReference type="SAM" id="SignalP"/>
    </source>
</evidence>
<keyword evidence="8" id="KW-1185">Reference proteome</keyword>
<dbReference type="PROSITE" id="PS00194">
    <property type="entry name" value="THIOREDOXIN_1"/>
    <property type="match status" value="1"/>
</dbReference>
<dbReference type="GO" id="GO:0030313">
    <property type="term" value="C:cell envelope"/>
    <property type="evidence" value="ECO:0007669"/>
    <property type="project" value="UniProtKB-SubCell"/>
</dbReference>
<feature type="chain" id="PRO_5011571742" evidence="5">
    <location>
        <begin position="20"/>
        <end position="352"/>
    </location>
</feature>
<evidence type="ECO:0000256" key="3">
    <source>
        <dbReference type="ARBA" id="ARBA00023157"/>
    </source>
</evidence>
<dbReference type="CDD" id="cd02966">
    <property type="entry name" value="TlpA_like_family"/>
    <property type="match status" value="1"/>
</dbReference>
<evidence type="ECO:0000313" key="7">
    <source>
        <dbReference type="EMBL" id="SEW39264.1"/>
    </source>
</evidence>
<evidence type="ECO:0000256" key="2">
    <source>
        <dbReference type="ARBA" id="ARBA00022748"/>
    </source>
</evidence>
<dbReference type="STRING" id="29529.SAMN04488122_2723"/>
<dbReference type="PANTHER" id="PTHR42852:SF6">
    <property type="entry name" value="THIOL:DISULFIDE INTERCHANGE PROTEIN DSBE"/>
    <property type="match status" value="1"/>
</dbReference>
<dbReference type="Gene3D" id="3.40.30.10">
    <property type="entry name" value="Glutaredoxin"/>
    <property type="match status" value="1"/>
</dbReference>
<organism evidence="7 8">
    <name type="scientific">Chitinophaga arvensicola</name>
    <dbReference type="NCBI Taxonomy" id="29529"/>
    <lineage>
        <taxon>Bacteria</taxon>
        <taxon>Pseudomonadati</taxon>
        <taxon>Bacteroidota</taxon>
        <taxon>Chitinophagia</taxon>
        <taxon>Chitinophagales</taxon>
        <taxon>Chitinophagaceae</taxon>
        <taxon>Chitinophaga</taxon>
    </lineage>
</organism>
<gene>
    <name evidence="7" type="ORF">SAMN04488122_2723</name>
</gene>
<dbReference type="InterPro" id="IPR013766">
    <property type="entry name" value="Thioredoxin_domain"/>
</dbReference>
<evidence type="ECO:0000256" key="1">
    <source>
        <dbReference type="ARBA" id="ARBA00004196"/>
    </source>
</evidence>
<dbReference type="InterPro" id="IPR017937">
    <property type="entry name" value="Thioredoxin_CS"/>
</dbReference>
<dbReference type="InterPro" id="IPR000866">
    <property type="entry name" value="AhpC/TSA"/>
</dbReference>
<protein>
    <submittedName>
        <fullName evidence="7">Peroxiredoxin</fullName>
    </submittedName>
</protein>
<evidence type="ECO:0000313" key="8">
    <source>
        <dbReference type="Proteomes" id="UP000199310"/>
    </source>
</evidence>
<keyword evidence="2" id="KW-0201">Cytochrome c-type biogenesis</keyword>
<dbReference type="Proteomes" id="UP000199310">
    <property type="component" value="Unassembled WGS sequence"/>
</dbReference>
<dbReference type="PROSITE" id="PS51352">
    <property type="entry name" value="THIOREDOXIN_2"/>
    <property type="match status" value="1"/>
</dbReference>
<dbReference type="OrthoDB" id="739090at2"/>